<accession>A0ABT8VBZ5</accession>
<keyword evidence="5" id="KW-1185">Reference proteome</keyword>
<evidence type="ECO:0000313" key="4">
    <source>
        <dbReference type="EMBL" id="MDO3678516.1"/>
    </source>
</evidence>
<dbReference type="Proteomes" id="UP001168883">
    <property type="component" value="Unassembled WGS sequence"/>
</dbReference>
<dbReference type="CDD" id="cd01014">
    <property type="entry name" value="nicotinamidase_related"/>
    <property type="match status" value="1"/>
</dbReference>
<dbReference type="EC" id="3.-.-.-" evidence="4"/>
<name>A0ABT8VBZ5_9BACL</name>
<dbReference type="SUPFAM" id="SSF52499">
    <property type="entry name" value="Isochorismatase-like hydrolases"/>
    <property type="match status" value="1"/>
</dbReference>
<dbReference type="Gene3D" id="3.40.50.850">
    <property type="entry name" value="Isochorismatase-like"/>
    <property type="match status" value="1"/>
</dbReference>
<organism evidence="4 5">
    <name type="scientific">Paenibacillus ehimensis</name>
    <dbReference type="NCBI Taxonomy" id="79264"/>
    <lineage>
        <taxon>Bacteria</taxon>
        <taxon>Bacillati</taxon>
        <taxon>Bacillota</taxon>
        <taxon>Bacilli</taxon>
        <taxon>Bacillales</taxon>
        <taxon>Paenibacillaceae</taxon>
        <taxon>Paenibacillus</taxon>
    </lineage>
</organism>
<dbReference type="InterPro" id="IPR036380">
    <property type="entry name" value="Isochorismatase-like_sf"/>
</dbReference>
<dbReference type="PANTHER" id="PTHR43540:SF14">
    <property type="entry name" value="ISOCHORISMATASE"/>
    <property type="match status" value="1"/>
</dbReference>
<evidence type="ECO:0000256" key="2">
    <source>
        <dbReference type="ARBA" id="ARBA00022801"/>
    </source>
</evidence>
<keyword evidence="2 4" id="KW-0378">Hydrolase</keyword>
<evidence type="ECO:0000256" key="1">
    <source>
        <dbReference type="ARBA" id="ARBA00006336"/>
    </source>
</evidence>
<evidence type="ECO:0000313" key="5">
    <source>
        <dbReference type="Proteomes" id="UP001168883"/>
    </source>
</evidence>
<dbReference type="Pfam" id="PF00857">
    <property type="entry name" value="Isochorismatase"/>
    <property type="match status" value="1"/>
</dbReference>
<gene>
    <name evidence="4" type="ORF">Q3C12_16000</name>
</gene>
<dbReference type="InterPro" id="IPR050272">
    <property type="entry name" value="Isochorismatase-like_hydrls"/>
</dbReference>
<protein>
    <submittedName>
        <fullName evidence="4">Cysteine hydrolase family protein</fullName>
        <ecNumber evidence="4">3.-.-.-</ecNumber>
    </submittedName>
</protein>
<dbReference type="PANTHER" id="PTHR43540">
    <property type="entry name" value="PEROXYUREIDOACRYLATE/UREIDOACRYLATE AMIDOHYDROLASE-RELATED"/>
    <property type="match status" value="1"/>
</dbReference>
<evidence type="ECO:0000259" key="3">
    <source>
        <dbReference type="Pfam" id="PF00857"/>
    </source>
</evidence>
<feature type="domain" description="Isochorismatase-like" evidence="3">
    <location>
        <begin position="4"/>
        <end position="148"/>
    </location>
</feature>
<dbReference type="RefSeq" id="WP_302878922.1">
    <property type="nucleotide sequence ID" value="NZ_JARLKN010000054.1"/>
</dbReference>
<dbReference type="EMBL" id="JAUMKJ010000018">
    <property type="protein sequence ID" value="MDO3678516.1"/>
    <property type="molecule type" value="Genomic_DNA"/>
</dbReference>
<proteinExistence type="inferred from homology"/>
<comment type="similarity">
    <text evidence="1">Belongs to the isochorismatase family.</text>
</comment>
<comment type="caution">
    <text evidence="4">The sequence shown here is derived from an EMBL/GenBank/DDBJ whole genome shotgun (WGS) entry which is preliminary data.</text>
</comment>
<reference evidence="4" key="1">
    <citation type="submission" date="2023-07" db="EMBL/GenBank/DDBJ databases">
        <authorList>
            <person name="Aktuganov G."/>
            <person name="Boyko T."/>
            <person name="Delegan Y."/>
            <person name="Galimzianova N."/>
            <person name="Gilvanova E."/>
            <person name="Korobov V."/>
            <person name="Kuzmina L."/>
            <person name="Melentiev A."/>
            <person name="Milman P."/>
            <person name="Ryabova A."/>
            <person name="Stupak E."/>
            <person name="Yasakov T."/>
            <person name="Zharikova N."/>
            <person name="Zhurenko E."/>
        </authorList>
    </citation>
    <scope>NUCLEOTIDE SEQUENCE</scope>
    <source>
        <strain evidence="4">IB-739</strain>
    </source>
</reference>
<dbReference type="InterPro" id="IPR000868">
    <property type="entry name" value="Isochorismatase-like_dom"/>
</dbReference>
<sequence>MKKALLITDMQVMPFVWKDYGGKAIYQEERLLENTKRLIDKARMGNSPVFYIMYTEPEGSLRSENQPLWQVHPQIAPAEQDHVIIKYHADSFLESELDTQLRDHGIDTLAICGVQTEYCVDTTVKSAYSRGYQVELVNDCHSTYDSDELTAEQIINHHHRILAPFAAIVHSGDVRF</sequence>
<dbReference type="GO" id="GO:0016787">
    <property type="term" value="F:hydrolase activity"/>
    <property type="evidence" value="ECO:0007669"/>
    <property type="project" value="UniProtKB-KW"/>
</dbReference>